<dbReference type="InterPro" id="IPR038586">
    <property type="entry name" value="Tctex-1-like_sf"/>
</dbReference>
<sequence length="139" mass="15995">MGEEGSEQTQQQAAPANQQERDGNTYVIRPNFQHKFRPVMVKEMIHMVLTDQLAGKTYDPESTTEWTKNISDTIKSKLKDMGYDRYKFIVQVIIAEQRGQGTKMACRCFWDSDTDSYAQDLYMNDSLVCVAAAYGVFHY</sequence>
<comment type="caution">
    <text evidence="3">The sequence shown here is derived from an EMBL/GenBank/DDBJ whole genome shotgun (WGS) entry which is preliminary data.</text>
</comment>
<name>A0ABD0KA19_9CAEN</name>
<evidence type="ECO:0000256" key="2">
    <source>
        <dbReference type="SAM" id="MobiDB-lite"/>
    </source>
</evidence>
<evidence type="ECO:0000313" key="3">
    <source>
        <dbReference type="EMBL" id="KAK7483857.1"/>
    </source>
</evidence>
<organism evidence="3 4">
    <name type="scientific">Batillaria attramentaria</name>
    <dbReference type="NCBI Taxonomy" id="370345"/>
    <lineage>
        <taxon>Eukaryota</taxon>
        <taxon>Metazoa</taxon>
        <taxon>Spiralia</taxon>
        <taxon>Lophotrochozoa</taxon>
        <taxon>Mollusca</taxon>
        <taxon>Gastropoda</taxon>
        <taxon>Caenogastropoda</taxon>
        <taxon>Sorbeoconcha</taxon>
        <taxon>Cerithioidea</taxon>
        <taxon>Batillariidae</taxon>
        <taxon>Batillaria</taxon>
    </lineage>
</organism>
<dbReference type="InterPro" id="IPR005334">
    <property type="entry name" value="Tctex-1-like"/>
</dbReference>
<feature type="compositionally biased region" description="Low complexity" evidence="2">
    <location>
        <begin position="8"/>
        <end position="18"/>
    </location>
</feature>
<accession>A0ABD0KA19</accession>
<comment type="similarity">
    <text evidence="1">Belongs to the dynein light chain Tctex-type family.</text>
</comment>
<evidence type="ECO:0000256" key="1">
    <source>
        <dbReference type="ARBA" id="ARBA00005361"/>
    </source>
</evidence>
<dbReference type="PANTHER" id="PTHR21255:SF7">
    <property type="entry name" value="DYNEIN LIGHT CHAIN TCTEX-TYPE PROTEIN 2B"/>
    <property type="match status" value="1"/>
</dbReference>
<protein>
    <recommendedName>
        <fullName evidence="5">Tctex1 domain-containing protein 2</fullName>
    </recommendedName>
</protein>
<proteinExistence type="inferred from homology"/>
<dbReference type="Gene3D" id="3.30.1140.40">
    <property type="entry name" value="Tctex-1"/>
    <property type="match status" value="1"/>
</dbReference>
<dbReference type="CDD" id="cd21459">
    <property type="entry name" value="DLC-like_TCTEX1D2"/>
    <property type="match status" value="1"/>
</dbReference>
<evidence type="ECO:0008006" key="5">
    <source>
        <dbReference type="Google" id="ProtNLM"/>
    </source>
</evidence>
<gene>
    <name evidence="3" type="ORF">BaRGS_00024874</name>
</gene>
<dbReference type="PANTHER" id="PTHR21255">
    <property type="entry name" value="T-COMPLEX-ASSOCIATED-TESTIS-EXPRESSED 1/ DYNEIN LIGHT CHAIN"/>
    <property type="match status" value="1"/>
</dbReference>
<keyword evidence="4" id="KW-1185">Reference proteome</keyword>
<dbReference type="AlphaFoldDB" id="A0ABD0KA19"/>
<dbReference type="Proteomes" id="UP001519460">
    <property type="component" value="Unassembled WGS sequence"/>
</dbReference>
<evidence type="ECO:0000313" key="4">
    <source>
        <dbReference type="Proteomes" id="UP001519460"/>
    </source>
</evidence>
<dbReference type="FunFam" id="3.30.1140.40:FF:000003">
    <property type="entry name" value="tctex1 domain-containing protein 2"/>
    <property type="match status" value="1"/>
</dbReference>
<reference evidence="3 4" key="1">
    <citation type="journal article" date="2023" name="Sci. Data">
        <title>Genome assembly of the Korean intertidal mud-creeper Batillaria attramentaria.</title>
        <authorList>
            <person name="Patra A.K."/>
            <person name="Ho P.T."/>
            <person name="Jun S."/>
            <person name="Lee S.J."/>
            <person name="Kim Y."/>
            <person name="Won Y.J."/>
        </authorList>
    </citation>
    <scope>NUCLEOTIDE SEQUENCE [LARGE SCALE GENOMIC DNA]</scope>
    <source>
        <strain evidence="3">Wonlab-2016</strain>
    </source>
</reference>
<feature type="region of interest" description="Disordered" evidence="2">
    <location>
        <begin position="1"/>
        <end position="25"/>
    </location>
</feature>
<dbReference type="Pfam" id="PF03645">
    <property type="entry name" value="Tctex-1"/>
    <property type="match status" value="1"/>
</dbReference>
<dbReference type="EMBL" id="JACVVK020000219">
    <property type="protein sequence ID" value="KAK7483857.1"/>
    <property type="molecule type" value="Genomic_DNA"/>
</dbReference>